<dbReference type="Gene3D" id="2.170.270.10">
    <property type="entry name" value="SET domain"/>
    <property type="match status" value="1"/>
</dbReference>
<keyword evidence="2 4" id="KW-0863">Zinc-finger</keyword>
<dbReference type="PROSITE" id="PS01360">
    <property type="entry name" value="ZF_MYND_1"/>
    <property type="match status" value="1"/>
</dbReference>
<dbReference type="AlphaFoldDB" id="A0A8S1ELF4"/>
<dbReference type="PANTHER" id="PTHR12197">
    <property type="entry name" value="HISTONE-LYSINE N-METHYLTRANSFERASE SMYD"/>
    <property type="match status" value="1"/>
</dbReference>
<keyword evidence="3" id="KW-0862">Zinc</keyword>
<evidence type="ECO:0000256" key="4">
    <source>
        <dbReference type="PROSITE-ProRule" id="PRU00134"/>
    </source>
</evidence>
<dbReference type="InterPro" id="IPR002893">
    <property type="entry name" value="Znf_MYND"/>
</dbReference>
<accession>A0A8S1ELF4</accession>
<keyword evidence="1" id="KW-0479">Metal-binding</keyword>
<dbReference type="SUPFAM" id="SSF144232">
    <property type="entry name" value="HIT/MYND zinc finger-like"/>
    <property type="match status" value="1"/>
</dbReference>
<dbReference type="Pfam" id="PF01753">
    <property type="entry name" value="zf-MYND"/>
    <property type="match status" value="1"/>
</dbReference>
<evidence type="ECO:0000256" key="3">
    <source>
        <dbReference type="ARBA" id="ARBA00022833"/>
    </source>
</evidence>
<sequence length="436" mass="49170">MTEPPFCEQALVIVLAKELVLEYCNYCLTKTQALKRCSACRMMAYCSPQCQKNDWRQHRPECKAIVARRFVADDGIRLVMRLVQLYEANIITPATDQEGPSGTRTFYDLEDGGDRLNSSAEAFLDTFKKFAIAPFSTDDVVKHMYKKVAMNSVSASNPFGSHIGIALCIKLTAARHSCKPATRVAFRNRLVMLVPTSKCPMNVESACHSYIDELQPVNTRKKILKEKYGFDCDCEGCLDNERNDRMEAFCCGNCTNGWIKNAENATCSTCDWKMTPEHFQMCQIAENSAIQGEPILMQDDVPMNKRIDMGEKLLFMANNTLHRYNVLRLPIYRLLFGASVVTKNIPLARKYGLAMLELQLQYQNENDLAILYHKLRLAQIMIAGNAIDIAKQLLESIYKPYVEIFGMESLATNNIKLMLNGINQSATSSIPSPPSL</sequence>
<evidence type="ECO:0000313" key="6">
    <source>
        <dbReference type="EMBL" id="CAB3404658.1"/>
    </source>
</evidence>
<keyword evidence="7" id="KW-1185">Reference proteome</keyword>
<dbReference type="EMBL" id="CADEPM010000004">
    <property type="protein sequence ID" value="CAB3404658.1"/>
    <property type="molecule type" value="Genomic_DNA"/>
</dbReference>
<protein>
    <recommendedName>
        <fullName evidence="5">MYND-type domain-containing protein</fullName>
    </recommendedName>
</protein>
<gene>
    <name evidence="6" type="ORF">CBOVIS_LOCUS6955</name>
</gene>
<dbReference type="GO" id="GO:0008270">
    <property type="term" value="F:zinc ion binding"/>
    <property type="evidence" value="ECO:0007669"/>
    <property type="project" value="UniProtKB-KW"/>
</dbReference>
<dbReference type="Gene3D" id="1.10.220.160">
    <property type="match status" value="1"/>
</dbReference>
<dbReference type="PROSITE" id="PS50865">
    <property type="entry name" value="ZF_MYND_2"/>
    <property type="match status" value="1"/>
</dbReference>
<evidence type="ECO:0000256" key="2">
    <source>
        <dbReference type="ARBA" id="ARBA00022771"/>
    </source>
</evidence>
<dbReference type="Proteomes" id="UP000494206">
    <property type="component" value="Unassembled WGS sequence"/>
</dbReference>
<evidence type="ECO:0000313" key="7">
    <source>
        <dbReference type="Proteomes" id="UP000494206"/>
    </source>
</evidence>
<feature type="domain" description="MYND-type" evidence="5">
    <location>
        <begin position="24"/>
        <end position="62"/>
    </location>
</feature>
<dbReference type="InterPro" id="IPR046341">
    <property type="entry name" value="SET_dom_sf"/>
</dbReference>
<evidence type="ECO:0000259" key="5">
    <source>
        <dbReference type="PROSITE" id="PS50865"/>
    </source>
</evidence>
<comment type="caution">
    <text evidence="6">The sequence shown here is derived from an EMBL/GenBank/DDBJ whole genome shotgun (WGS) entry which is preliminary data.</text>
</comment>
<dbReference type="PANTHER" id="PTHR12197:SF251">
    <property type="entry name" value="EG:BACR7C10.4 PROTEIN"/>
    <property type="match status" value="1"/>
</dbReference>
<dbReference type="InterPro" id="IPR050869">
    <property type="entry name" value="H3K4_H4K5_MeTrfase"/>
</dbReference>
<proteinExistence type="predicted"/>
<name>A0A8S1ELF4_9PELO</name>
<organism evidence="6 7">
    <name type="scientific">Caenorhabditis bovis</name>
    <dbReference type="NCBI Taxonomy" id="2654633"/>
    <lineage>
        <taxon>Eukaryota</taxon>
        <taxon>Metazoa</taxon>
        <taxon>Ecdysozoa</taxon>
        <taxon>Nematoda</taxon>
        <taxon>Chromadorea</taxon>
        <taxon>Rhabditida</taxon>
        <taxon>Rhabditina</taxon>
        <taxon>Rhabditomorpha</taxon>
        <taxon>Rhabditoidea</taxon>
        <taxon>Rhabditidae</taxon>
        <taxon>Peloderinae</taxon>
        <taxon>Caenorhabditis</taxon>
    </lineage>
</organism>
<dbReference type="GO" id="GO:0005634">
    <property type="term" value="C:nucleus"/>
    <property type="evidence" value="ECO:0007669"/>
    <property type="project" value="TreeGrafter"/>
</dbReference>
<dbReference type="Gene3D" id="6.10.140.2220">
    <property type="match status" value="1"/>
</dbReference>
<evidence type="ECO:0000256" key="1">
    <source>
        <dbReference type="ARBA" id="ARBA00022723"/>
    </source>
</evidence>
<reference evidence="6 7" key="1">
    <citation type="submission" date="2020-04" db="EMBL/GenBank/DDBJ databases">
        <authorList>
            <person name="Laetsch R D."/>
            <person name="Stevens L."/>
            <person name="Kumar S."/>
            <person name="Blaxter L. M."/>
        </authorList>
    </citation>
    <scope>NUCLEOTIDE SEQUENCE [LARGE SCALE GENOMIC DNA]</scope>
</reference>
<dbReference type="OrthoDB" id="265717at2759"/>